<dbReference type="UniPathway" id="UPA00334">
    <property type="reaction ID" value="UER00455"/>
</dbReference>
<feature type="modified residue" description="N6-(pyridoxal phosphate)lysine" evidence="4">
    <location>
        <position position="264"/>
    </location>
</feature>
<dbReference type="GO" id="GO:0030170">
    <property type="term" value="F:pyridoxal phosphate binding"/>
    <property type="evidence" value="ECO:0007669"/>
    <property type="project" value="UniProtKB-UniRule"/>
</dbReference>
<dbReference type="RefSeq" id="WP_088248535.1">
    <property type="nucleotide sequence ID" value="NZ_NHMK01000012.1"/>
</dbReference>
<comment type="caution">
    <text evidence="4">Lacks conserved residue(s) required for the propagation of feature annotation.</text>
</comment>
<dbReference type="PANTHER" id="PTHR14084:SF0">
    <property type="entry name" value="KYNURENINASE"/>
    <property type="match status" value="1"/>
</dbReference>
<dbReference type="InterPro" id="IPR015422">
    <property type="entry name" value="PyrdxlP-dep_Trfase_small"/>
</dbReference>
<dbReference type="HAMAP" id="MF_01970">
    <property type="entry name" value="Kynureninase"/>
    <property type="match status" value="1"/>
</dbReference>
<dbReference type="PIRSF" id="PIRSF038800">
    <property type="entry name" value="KYNU"/>
    <property type="match status" value="1"/>
</dbReference>
<evidence type="ECO:0000256" key="5">
    <source>
        <dbReference type="NCBIfam" id="TIGR01814"/>
    </source>
</evidence>
<dbReference type="Gene3D" id="3.90.1150.10">
    <property type="entry name" value="Aspartate Aminotransferase, domain 1"/>
    <property type="match status" value="1"/>
</dbReference>
<feature type="region of interest" description="Disordered" evidence="7">
    <location>
        <begin position="1"/>
        <end position="24"/>
    </location>
</feature>
<dbReference type="EC" id="3.7.1.3" evidence="4 5"/>
<feature type="compositionally biased region" description="Low complexity" evidence="7">
    <location>
        <begin position="1"/>
        <end position="19"/>
    </location>
</feature>
<dbReference type="GO" id="GO:0009435">
    <property type="term" value="P:NAD+ biosynthetic process"/>
    <property type="evidence" value="ECO:0007669"/>
    <property type="project" value="UniProtKB-UniRule"/>
</dbReference>
<evidence type="ECO:0000256" key="1">
    <source>
        <dbReference type="ARBA" id="ARBA00022642"/>
    </source>
</evidence>
<comment type="catalytic activity">
    <reaction evidence="4 6">
        <text>L-kynurenine + H2O = anthranilate + L-alanine + H(+)</text>
        <dbReference type="Rhea" id="RHEA:16813"/>
        <dbReference type="ChEBI" id="CHEBI:15377"/>
        <dbReference type="ChEBI" id="CHEBI:15378"/>
        <dbReference type="ChEBI" id="CHEBI:16567"/>
        <dbReference type="ChEBI" id="CHEBI:57959"/>
        <dbReference type="ChEBI" id="CHEBI:57972"/>
        <dbReference type="EC" id="3.7.1.3"/>
    </reaction>
</comment>
<dbReference type="GO" id="GO:0019441">
    <property type="term" value="P:L-tryptophan catabolic process to kynurenine"/>
    <property type="evidence" value="ECO:0007669"/>
    <property type="project" value="TreeGrafter"/>
</dbReference>
<comment type="subunit">
    <text evidence="4 6">Homodimer.</text>
</comment>
<dbReference type="NCBIfam" id="TIGR01814">
    <property type="entry name" value="kynureninase"/>
    <property type="match status" value="1"/>
</dbReference>
<dbReference type="GO" id="GO:0005737">
    <property type="term" value="C:cytoplasm"/>
    <property type="evidence" value="ECO:0007669"/>
    <property type="project" value="UniProtKB-UniRule"/>
</dbReference>
<dbReference type="InterPro" id="IPR010111">
    <property type="entry name" value="Kynureninase"/>
</dbReference>
<evidence type="ECO:0000256" key="2">
    <source>
        <dbReference type="ARBA" id="ARBA00022801"/>
    </source>
</evidence>
<comment type="pathway">
    <text evidence="4 6">Amino-acid degradation; L-kynurenine degradation; L-alanine and anthranilate from L-kynurenine: step 1/1.</text>
</comment>
<dbReference type="GO" id="GO:0030429">
    <property type="term" value="F:kynureninase activity"/>
    <property type="evidence" value="ECO:0007669"/>
    <property type="project" value="UniProtKB-UniRule"/>
</dbReference>
<comment type="function">
    <text evidence="4 6">Catalyzes the cleavage of L-kynurenine (L-Kyn) and L-3-hydroxykynurenine (L-3OHKyn) into anthranilic acid (AA) and 3-hydroxyanthranilic acid (3-OHAA), respectively.</text>
</comment>
<dbReference type="Gene3D" id="3.40.640.10">
    <property type="entry name" value="Type I PLP-dependent aspartate aminotransferase-like (Major domain)"/>
    <property type="match status" value="1"/>
</dbReference>
<comment type="cofactor">
    <cofactor evidence="4 6">
        <name>pyridoxal 5'-phosphate</name>
        <dbReference type="ChEBI" id="CHEBI:597326"/>
    </cofactor>
</comment>
<dbReference type="UniPathway" id="UPA00253">
    <property type="reaction ID" value="UER00329"/>
</dbReference>
<feature type="binding site" evidence="4">
    <location>
        <position position="322"/>
    </location>
    <ligand>
        <name>pyridoxal 5'-phosphate</name>
        <dbReference type="ChEBI" id="CHEBI:597326"/>
    </ligand>
</feature>
<keyword evidence="3 4" id="KW-0663">Pyridoxal phosphate</keyword>
<dbReference type="GO" id="GO:0019805">
    <property type="term" value="P:quinolinate biosynthetic process"/>
    <property type="evidence" value="ECO:0007669"/>
    <property type="project" value="UniProtKB-UniRule"/>
</dbReference>
<evidence type="ECO:0000256" key="4">
    <source>
        <dbReference type="HAMAP-Rule" id="MF_01970"/>
    </source>
</evidence>
<keyword evidence="9" id="KW-1185">Reference proteome</keyword>
<sequence>MTNIHATTTAAQTTAAQTARPPASPLHARIGAALTGAAIPADLLDLDAHDPLARKREEFTLPGGVVYLDGNSLGALPRAVPERLQQVAAQEWGDALIRSWSAGADRGRDWMNLPDRVAAKIAPLIGALPHEVAVTDTTGVNTFKVLAAALKLAPAERRVILTDAENFPTDLYVAQGLLDLLGGGYELRRVNPDALDGHLTADVAALLLTEVDYRTGRRLDMAAITAQARAAGVLTVWDLAHSAGAFPVDLRGAGADFAVGCGYKFLNGGPGAPSFLFVSERHLGNENAAPVAISGWMGHADPFEMDRAFTPAPGARRFVPGTPMVLSLSALDSALDVFADVDLHALRTKSLSLTDTFIRLMEPLCARFPLTLVTPQEHARRGSQVSYRHPQAREVMADLIGGGVIGDYRTPDILRFGFTPLYHSHADVARAVAGVQAALEARA</sequence>
<reference evidence="8 9" key="1">
    <citation type="submission" date="2017-05" db="EMBL/GenBank/DDBJ databases">
        <title>De novo genome assembly of Deniococcus indicus strain DR1.</title>
        <authorList>
            <person name="Chauhan D."/>
            <person name="Yennamalli R.M."/>
            <person name="Priyadarshini R."/>
        </authorList>
    </citation>
    <scope>NUCLEOTIDE SEQUENCE [LARGE SCALE GENOMIC DNA]</scope>
    <source>
        <strain evidence="8 9">DR1</strain>
    </source>
</reference>
<dbReference type="EMBL" id="NHMK01000012">
    <property type="protein sequence ID" value="OWL96153.1"/>
    <property type="molecule type" value="Genomic_DNA"/>
</dbReference>
<accession>A0A246BLG7</accession>
<comment type="caution">
    <text evidence="8">The sequence shown here is derived from an EMBL/GenBank/DDBJ whole genome shotgun (WGS) entry which is preliminary data.</text>
</comment>
<feature type="binding site" evidence="4">
    <location>
        <position position="209"/>
    </location>
    <ligand>
        <name>pyridoxal 5'-phosphate</name>
        <dbReference type="ChEBI" id="CHEBI:597326"/>
    </ligand>
</feature>
<dbReference type="AlphaFoldDB" id="A0A246BLG7"/>
<keyword evidence="2 4" id="KW-0378">Hydrolase</keyword>
<name>A0A246BLG7_9DEIO</name>
<evidence type="ECO:0000256" key="6">
    <source>
        <dbReference type="PIRNR" id="PIRNR038800"/>
    </source>
</evidence>
<dbReference type="Proteomes" id="UP000197208">
    <property type="component" value="Unassembled WGS sequence"/>
</dbReference>
<dbReference type="OrthoDB" id="9812626at2"/>
<feature type="binding site" evidence="4">
    <location>
        <position position="138"/>
    </location>
    <ligand>
        <name>pyridoxal 5'-phosphate</name>
        <dbReference type="ChEBI" id="CHEBI:597326"/>
    </ligand>
</feature>
<comment type="similarity">
    <text evidence="4 6">Belongs to the kynureninase family.</text>
</comment>
<proteinExistence type="inferred from homology"/>
<evidence type="ECO:0000313" key="9">
    <source>
        <dbReference type="Proteomes" id="UP000197208"/>
    </source>
</evidence>
<feature type="binding site" evidence="4">
    <location>
        <position position="241"/>
    </location>
    <ligand>
        <name>pyridoxal 5'-phosphate</name>
        <dbReference type="ChEBI" id="CHEBI:597326"/>
    </ligand>
</feature>
<feature type="binding site" evidence="4">
    <location>
        <position position="238"/>
    </location>
    <ligand>
        <name>pyridoxal 5'-phosphate</name>
        <dbReference type="ChEBI" id="CHEBI:597326"/>
    </ligand>
</feature>
<comment type="catalytic activity">
    <reaction evidence="6">
        <text>3-hydroxy-L-kynurenine + H2O = 3-hydroxyanthranilate + L-alanine + H(+)</text>
        <dbReference type="Rhea" id="RHEA:25143"/>
        <dbReference type="ChEBI" id="CHEBI:15377"/>
        <dbReference type="ChEBI" id="CHEBI:15378"/>
        <dbReference type="ChEBI" id="CHEBI:36559"/>
        <dbReference type="ChEBI" id="CHEBI:57972"/>
        <dbReference type="ChEBI" id="CHEBI:58125"/>
        <dbReference type="EC" id="3.7.1.3"/>
    </reaction>
</comment>
<evidence type="ECO:0000256" key="3">
    <source>
        <dbReference type="ARBA" id="ARBA00022898"/>
    </source>
</evidence>
<feature type="binding site" evidence="4">
    <location>
        <position position="263"/>
    </location>
    <ligand>
        <name>pyridoxal 5'-phosphate</name>
        <dbReference type="ChEBI" id="CHEBI:597326"/>
    </ligand>
</feature>
<keyword evidence="1 4" id="KW-0662">Pyridine nucleotide biosynthesis</keyword>
<dbReference type="GO" id="GO:0097053">
    <property type="term" value="P:L-kynurenine catabolic process"/>
    <property type="evidence" value="ECO:0007669"/>
    <property type="project" value="UniProtKB-UniRule"/>
</dbReference>
<evidence type="ECO:0000313" key="8">
    <source>
        <dbReference type="EMBL" id="OWL96153.1"/>
    </source>
</evidence>
<dbReference type="GO" id="GO:0043420">
    <property type="term" value="P:anthranilate metabolic process"/>
    <property type="evidence" value="ECO:0007669"/>
    <property type="project" value="TreeGrafter"/>
</dbReference>
<gene>
    <name evidence="4" type="primary">kynU</name>
    <name evidence="8" type="ORF">CBQ26_10215</name>
</gene>
<feature type="binding site" evidence="4">
    <location>
        <begin position="167"/>
        <end position="170"/>
    </location>
    <ligand>
        <name>pyridoxal 5'-phosphate</name>
        <dbReference type="ChEBI" id="CHEBI:597326"/>
    </ligand>
</feature>
<dbReference type="SUPFAM" id="SSF53383">
    <property type="entry name" value="PLP-dependent transferases"/>
    <property type="match status" value="1"/>
</dbReference>
<feature type="binding site" evidence="4">
    <location>
        <position position="296"/>
    </location>
    <ligand>
        <name>pyridoxal 5'-phosphate</name>
        <dbReference type="ChEBI" id="CHEBI:597326"/>
    </ligand>
</feature>
<dbReference type="InterPro" id="IPR015424">
    <property type="entry name" value="PyrdxlP-dep_Trfase"/>
</dbReference>
<comment type="pathway">
    <text evidence="4 6">Cofactor biosynthesis; NAD(+) biosynthesis; quinolinate from L-kynurenine: step 2/3.</text>
</comment>
<organism evidence="8 9">
    <name type="scientific">Deinococcus indicus</name>
    <dbReference type="NCBI Taxonomy" id="223556"/>
    <lineage>
        <taxon>Bacteria</taxon>
        <taxon>Thermotogati</taxon>
        <taxon>Deinococcota</taxon>
        <taxon>Deinococci</taxon>
        <taxon>Deinococcales</taxon>
        <taxon>Deinococcaceae</taxon>
        <taxon>Deinococcus</taxon>
    </lineage>
</organism>
<dbReference type="PANTHER" id="PTHR14084">
    <property type="entry name" value="KYNURENINASE"/>
    <property type="match status" value="1"/>
</dbReference>
<evidence type="ECO:0000256" key="7">
    <source>
        <dbReference type="SAM" id="MobiDB-lite"/>
    </source>
</evidence>
<protein>
    <recommendedName>
        <fullName evidence="4 5">Kynureninase</fullName>
        <ecNumber evidence="4 5">3.7.1.3</ecNumber>
    </recommendedName>
    <alternativeName>
        <fullName evidence="4">L-kynurenine hydrolase</fullName>
    </alternativeName>
</protein>
<dbReference type="Pfam" id="PF22580">
    <property type="entry name" value="KYNU_C"/>
    <property type="match status" value="1"/>
</dbReference>
<dbReference type="InterPro" id="IPR015421">
    <property type="entry name" value="PyrdxlP-dep_Trfase_major"/>
</dbReference>